<dbReference type="Gene3D" id="3.40.50.300">
    <property type="entry name" value="P-loop containing nucleotide triphosphate hydrolases"/>
    <property type="match status" value="1"/>
</dbReference>
<keyword evidence="1 3" id="KW-0547">Nucleotide-binding</keyword>
<dbReference type="RefSeq" id="WP_123224774.1">
    <property type="nucleotide sequence ID" value="NZ_RJSF01000046.1"/>
</dbReference>
<protein>
    <submittedName>
        <fullName evidence="5">GNAT family N-acetyltransferase</fullName>
    </submittedName>
</protein>
<evidence type="ECO:0000259" key="4">
    <source>
        <dbReference type="PROSITE" id="PS51186"/>
    </source>
</evidence>
<evidence type="ECO:0000256" key="2">
    <source>
        <dbReference type="ARBA" id="ARBA00022840"/>
    </source>
</evidence>
<dbReference type="PANTHER" id="PTHR23077">
    <property type="entry name" value="AAA-FAMILY ATPASE"/>
    <property type="match status" value="1"/>
</dbReference>
<organism evidence="5 6">
    <name type="scientific">Nocardioides pocheonensis</name>
    <dbReference type="NCBI Taxonomy" id="661485"/>
    <lineage>
        <taxon>Bacteria</taxon>
        <taxon>Bacillati</taxon>
        <taxon>Actinomycetota</taxon>
        <taxon>Actinomycetes</taxon>
        <taxon>Propionibacteriales</taxon>
        <taxon>Nocardioidaceae</taxon>
        <taxon>Nocardioides</taxon>
    </lineage>
</organism>
<accession>A0A3N0GI93</accession>
<dbReference type="PANTHER" id="PTHR23077:SF171">
    <property type="entry name" value="NUCLEAR VALOSIN-CONTAINING PROTEIN-LIKE"/>
    <property type="match status" value="1"/>
</dbReference>
<evidence type="ECO:0000313" key="5">
    <source>
        <dbReference type="EMBL" id="RNM12193.1"/>
    </source>
</evidence>
<dbReference type="GO" id="GO:0016887">
    <property type="term" value="F:ATP hydrolysis activity"/>
    <property type="evidence" value="ECO:0007669"/>
    <property type="project" value="InterPro"/>
</dbReference>
<dbReference type="EMBL" id="RJSF01000046">
    <property type="protein sequence ID" value="RNM12193.1"/>
    <property type="molecule type" value="Genomic_DNA"/>
</dbReference>
<sequence length="431" mass="47242">MKYLVREYADDDLDHVLHLWDETASLGQLSIFTVGECLAALQAHHPATVAISDGRLIGVAVARVDDDRAWIMRIAVHPQRRGEGVPSALLGSLERLLLTRGSRRIAYVLPHEERIAEGLTKAGYNRHPAIAYYEKREGLGPGEASMLEVLGGQVLPAGLWEDLSGMKFEKELIESRIVAPLQHRESARANGLEPPRSVVLFGPPGTGKTTFARAIASRLGWPFVEIYPSRLTAESGGLAAGLRGTFECVSRLEKVVVFIDEVEEIAPERTFPPLGEPGRGAHGVVNEMLKIIPAFRERDARLLICATNSVRSLDRAFLRPGRFDYLIPVGPPDDEARAAMWSRLVLRAERLDVDIDRLVAASNSLTPADISQCAQAAAHQAFAREMRGVGPSGARGATTEDYLHALAQVRPSVSEESIAQFRQDIDQFART</sequence>
<dbReference type="InterPro" id="IPR000182">
    <property type="entry name" value="GNAT_dom"/>
</dbReference>
<keyword evidence="6" id="KW-1185">Reference proteome</keyword>
<feature type="domain" description="N-acetyltransferase" evidence="4">
    <location>
        <begin position="3"/>
        <end position="162"/>
    </location>
</feature>
<dbReference type="InterPro" id="IPR027417">
    <property type="entry name" value="P-loop_NTPase"/>
</dbReference>
<dbReference type="InterPro" id="IPR016181">
    <property type="entry name" value="Acyl_CoA_acyltransferase"/>
</dbReference>
<dbReference type="SMART" id="SM00382">
    <property type="entry name" value="AAA"/>
    <property type="match status" value="1"/>
</dbReference>
<keyword evidence="2 3" id="KW-0067">ATP-binding</keyword>
<dbReference type="PROSITE" id="PS51186">
    <property type="entry name" value="GNAT"/>
    <property type="match status" value="1"/>
</dbReference>
<dbReference type="GO" id="GO:0005524">
    <property type="term" value="F:ATP binding"/>
    <property type="evidence" value="ECO:0007669"/>
    <property type="project" value="UniProtKB-KW"/>
</dbReference>
<dbReference type="Pfam" id="PF00583">
    <property type="entry name" value="Acetyltransf_1"/>
    <property type="match status" value="1"/>
</dbReference>
<dbReference type="Gene3D" id="3.40.630.30">
    <property type="match status" value="1"/>
</dbReference>
<proteinExistence type="inferred from homology"/>
<dbReference type="CDD" id="cd04301">
    <property type="entry name" value="NAT_SF"/>
    <property type="match status" value="1"/>
</dbReference>
<dbReference type="InterPro" id="IPR003960">
    <property type="entry name" value="ATPase_AAA_CS"/>
</dbReference>
<evidence type="ECO:0000313" key="6">
    <source>
        <dbReference type="Proteomes" id="UP000279994"/>
    </source>
</evidence>
<dbReference type="InterPro" id="IPR003593">
    <property type="entry name" value="AAA+_ATPase"/>
</dbReference>
<dbReference type="GO" id="GO:0016747">
    <property type="term" value="F:acyltransferase activity, transferring groups other than amino-acyl groups"/>
    <property type="evidence" value="ECO:0007669"/>
    <property type="project" value="InterPro"/>
</dbReference>
<gene>
    <name evidence="5" type="ORF">EFL26_20540</name>
</gene>
<dbReference type="AlphaFoldDB" id="A0A3N0GI93"/>
<name>A0A3N0GI93_9ACTN</name>
<dbReference type="SUPFAM" id="SSF55729">
    <property type="entry name" value="Acyl-CoA N-acyltransferases (Nat)"/>
    <property type="match status" value="1"/>
</dbReference>
<dbReference type="PROSITE" id="PS00674">
    <property type="entry name" value="AAA"/>
    <property type="match status" value="1"/>
</dbReference>
<comment type="caution">
    <text evidence="5">The sequence shown here is derived from an EMBL/GenBank/DDBJ whole genome shotgun (WGS) entry which is preliminary data.</text>
</comment>
<comment type="similarity">
    <text evidence="3">Belongs to the AAA ATPase family.</text>
</comment>
<dbReference type="Proteomes" id="UP000279994">
    <property type="component" value="Unassembled WGS sequence"/>
</dbReference>
<dbReference type="SUPFAM" id="SSF52540">
    <property type="entry name" value="P-loop containing nucleoside triphosphate hydrolases"/>
    <property type="match status" value="1"/>
</dbReference>
<dbReference type="InterPro" id="IPR050168">
    <property type="entry name" value="AAA_ATPase_domain"/>
</dbReference>
<evidence type="ECO:0000256" key="1">
    <source>
        <dbReference type="ARBA" id="ARBA00022741"/>
    </source>
</evidence>
<reference evidence="5 6" key="1">
    <citation type="submission" date="2018-11" db="EMBL/GenBank/DDBJ databases">
        <authorList>
            <person name="Li F."/>
        </authorList>
    </citation>
    <scope>NUCLEOTIDE SEQUENCE [LARGE SCALE GENOMIC DNA]</scope>
    <source>
        <strain evidence="5 6">Gsoil 818</strain>
    </source>
</reference>
<dbReference type="Pfam" id="PF00004">
    <property type="entry name" value="AAA"/>
    <property type="match status" value="1"/>
</dbReference>
<evidence type="ECO:0000256" key="3">
    <source>
        <dbReference type="RuleBase" id="RU003651"/>
    </source>
</evidence>
<dbReference type="Gene3D" id="1.10.8.60">
    <property type="match status" value="1"/>
</dbReference>
<dbReference type="CDD" id="cd19481">
    <property type="entry name" value="RecA-like_protease"/>
    <property type="match status" value="1"/>
</dbReference>
<keyword evidence="5" id="KW-0808">Transferase</keyword>
<dbReference type="OrthoDB" id="9802352at2"/>
<dbReference type="InterPro" id="IPR003959">
    <property type="entry name" value="ATPase_AAA_core"/>
</dbReference>